<gene>
    <name evidence="8" type="ORF">GBAR_LOCUS1390</name>
</gene>
<dbReference type="PANTHER" id="PTHR42795">
    <property type="entry name" value="ALANINE DEHYDROGENASE"/>
    <property type="match status" value="1"/>
</dbReference>
<dbReference type="EC" id="1.4.1.1" evidence="3"/>
<feature type="domain" description="Alanine dehydrogenase/pyridine nucleotide transhydrogenase NAD(H)-binding" evidence="6">
    <location>
        <begin position="132"/>
        <end position="280"/>
    </location>
</feature>
<dbReference type="Pfam" id="PF05222">
    <property type="entry name" value="AlaDh_PNT_N"/>
    <property type="match status" value="1"/>
</dbReference>
<dbReference type="SMART" id="SM01003">
    <property type="entry name" value="AlaDh_PNT_N"/>
    <property type="match status" value="1"/>
</dbReference>
<evidence type="ECO:0000256" key="4">
    <source>
        <dbReference type="ARBA" id="ARBA00023002"/>
    </source>
</evidence>
<proteinExistence type="inferred from homology"/>
<dbReference type="SUPFAM" id="SSF52283">
    <property type="entry name" value="Formate/glycerate dehydrogenase catalytic domain-like"/>
    <property type="match status" value="1"/>
</dbReference>
<keyword evidence="5" id="KW-0520">NAD</keyword>
<comment type="caution">
    <text evidence="8">The sequence shown here is derived from an EMBL/GenBank/DDBJ whole genome shotgun (WGS) entry which is preliminary data.</text>
</comment>
<comment type="similarity">
    <text evidence="2">Belongs to the AlaDH/PNT family.</text>
</comment>
<dbReference type="PIRSF" id="PIRSF000183">
    <property type="entry name" value="Alanine_dh"/>
    <property type="match status" value="1"/>
</dbReference>
<dbReference type="GO" id="GO:0005886">
    <property type="term" value="C:plasma membrane"/>
    <property type="evidence" value="ECO:0007669"/>
    <property type="project" value="TreeGrafter"/>
</dbReference>
<evidence type="ECO:0000313" key="9">
    <source>
        <dbReference type="Proteomes" id="UP001174909"/>
    </source>
</evidence>
<protein>
    <recommendedName>
        <fullName evidence="3">alanine dehydrogenase</fullName>
        <ecNumber evidence="3">1.4.1.1</ecNumber>
    </recommendedName>
</protein>
<dbReference type="Pfam" id="PF01262">
    <property type="entry name" value="AlaDh_PNT_C"/>
    <property type="match status" value="1"/>
</dbReference>
<evidence type="ECO:0000256" key="2">
    <source>
        <dbReference type="ARBA" id="ARBA00005689"/>
    </source>
</evidence>
<dbReference type="SMART" id="SM01002">
    <property type="entry name" value="AlaDh_PNT_C"/>
    <property type="match status" value="1"/>
</dbReference>
<evidence type="ECO:0000256" key="5">
    <source>
        <dbReference type="ARBA" id="ARBA00023027"/>
    </source>
</evidence>
<sequence>MVPGGVDTLVAAGHEVLVESGAGSGSLISDEEFAAAGARIVETREEVFGTCDLLIKVKEVQPEEVELLREGQILYTYLHLAPLPELTEGLLSRGVTAVAYETITAPDGTLPLLTPMSEVAGRMAIQEGAHHLHRSCGGSGILLGGVPGVPRGRTVIVGGGVVGLNAAKLAVGIGAEVTVLEKSAGRMRYLDDIFGSRVTTLKSSAVTLAASIAEADLVVGAVLVPGAAAPRVVTREMVAGMREGGVIVDVAVDQGGCCETTRPTTHSKPTYVVDGVVHYCVANMPGAMPRTSTYALTNVTLEYAVTIANYGFEEAVRRDSCLRPGVNTYAGRLTCRPVAESQGRDYQPLEELIA</sequence>
<evidence type="ECO:0000259" key="7">
    <source>
        <dbReference type="SMART" id="SM01003"/>
    </source>
</evidence>
<keyword evidence="4" id="KW-0560">Oxidoreductase</keyword>
<evidence type="ECO:0000259" key="6">
    <source>
        <dbReference type="SMART" id="SM01002"/>
    </source>
</evidence>
<organism evidence="8 9">
    <name type="scientific">Geodia barretti</name>
    <name type="common">Barrett's horny sponge</name>
    <dbReference type="NCBI Taxonomy" id="519541"/>
    <lineage>
        <taxon>Eukaryota</taxon>
        <taxon>Metazoa</taxon>
        <taxon>Porifera</taxon>
        <taxon>Demospongiae</taxon>
        <taxon>Heteroscleromorpha</taxon>
        <taxon>Tetractinellida</taxon>
        <taxon>Astrophorina</taxon>
        <taxon>Geodiidae</taxon>
        <taxon>Geodia</taxon>
    </lineage>
</organism>
<dbReference type="PROSITE" id="PS00837">
    <property type="entry name" value="ALADH_PNT_2"/>
    <property type="match status" value="1"/>
</dbReference>
<dbReference type="SUPFAM" id="SSF51735">
    <property type="entry name" value="NAD(P)-binding Rossmann-fold domains"/>
    <property type="match status" value="1"/>
</dbReference>
<dbReference type="AlphaFoldDB" id="A0AA35QVW5"/>
<dbReference type="Gene3D" id="3.40.50.720">
    <property type="entry name" value="NAD(P)-binding Rossmann-like Domain"/>
    <property type="match status" value="2"/>
</dbReference>
<dbReference type="InterPro" id="IPR007698">
    <property type="entry name" value="AlaDH/PNT_NAD(H)-bd"/>
</dbReference>
<dbReference type="EMBL" id="CASHTH010000207">
    <property type="protein sequence ID" value="CAI7994137.1"/>
    <property type="molecule type" value="Genomic_DNA"/>
</dbReference>
<dbReference type="Proteomes" id="UP001174909">
    <property type="component" value="Unassembled WGS sequence"/>
</dbReference>
<accession>A0AA35QVW5</accession>
<evidence type="ECO:0000256" key="1">
    <source>
        <dbReference type="ARBA" id="ARBA00005624"/>
    </source>
</evidence>
<evidence type="ECO:0000256" key="3">
    <source>
        <dbReference type="ARBA" id="ARBA00012897"/>
    </source>
</evidence>
<dbReference type="InterPro" id="IPR008143">
    <property type="entry name" value="Ala_DH/PNT_CS2"/>
</dbReference>
<dbReference type="InterPro" id="IPR036291">
    <property type="entry name" value="NAD(P)-bd_dom_sf"/>
</dbReference>
<dbReference type="PANTHER" id="PTHR42795:SF1">
    <property type="entry name" value="ALANINE DEHYDROGENASE"/>
    <property type="match status" value="1"/>
</dbReference>
<dbReference type="NCBIfam" id="TIGR00518">
    <property type="entry name" value="alaDH"/>
    <property type="match status" value="1"/>
</dbReference>
<reference evidence="8" key="1">
    <citation type="submission" date="2023-03" db="EMBL/GenBank/DDBJ databases">
        <authorList>
            <person name="Steffen K."/>
            <person name="Cardenas P."/>
        </authorList>
    </citation>
    <scope>NUCLEOTIDE SEQUENCE</scope>
</reference>
<dbReference type="FunFam" id="3.40.50.720:FF:000049">
    <property type="entry name" value="Alanine dehydrogenase"/>
    <property type="match status" value="1"/>
</dbReference>
<dbReference type="InterPro" id="IPR007886">
    <property type="entry name" value="AlaDH/PNT_N"/>
</dbReference>
<dbReference type="GO" id="GO:0042853">
    <property type="term" value="P:L-alanine catabolic process"/>
    <property type="evidence" value="ECO:0007669"/>
    <property type="project" value="InterPro"/>
</dbReference>
<dbReference type="CDD" id="cd05305">
    <property type="entry name" value="L-AlaDH"/>
    <property type="match status" value="1"/>
</dbReference>
<comment type="similarity">
    <text evidence="1">In the N-terminal section; belongs to the AlaDH/PNT family.</text>
</comment>
<keyword evidence="9" id="KW-1185">Reference proteome</keyword>
<feature type="domain" description="Alanine dehydrogenase/pyridine nucleotide transhydrogenase N-terminal" evidence="7">
    <location>
        <begin position="1"/>
        <end position="120"/>
    </location>
</feature>
<dbReference type="InterPro" id="IPR008141">
    <property type="entry name" value="Ala_DH"/>
</dbReference>
<name>A0AA35QVW5_GEOBA</name>
<dbReference type="GO" id="GO:0000286">
    <property type="term" value="F:alanine dehydrogenase activity"/>
    <property type="evidence" value="ECO:0007669"/>
    <property type="project" value="UniProtKB-EC"/>
</dbReference>
<evidence type="ECO:0000313" key="8">
    <source>
        <dbReference type="EMBL" id="CAI7994137.1"/>
    </source>
</evidence>